<reference evidence="5" key="1">
    <citation type="journal article" date="2019" name="Int. J. Syst. Evol. Microbiol.">
        <title>The Global Catalogue of Microorganisms (GCM) 10K type strain sequencing project: providing services to taxonomists for standard genome sequencing and annotation.</title>
        <authorList>
            <consortium name="The Broad Institute Genomics Platform"/>
            <consortium name="The Broad Institute Genome Sequencing Center for Infectious Disease"/>
            <person name="Wu L."/>
            <person name="Ma J."/>
        </authorList>
    </citation>
    <scope>NUCLEOTIDE SEQUENCE [LARGE SCALE GENOMIC DNA]</scope>
    <source>
        <strain evidence="5">CCUG 63419</strain>
    </source>
</reference>
<keyword evidence="1 4" id="KW-0489">Methyltransferase</keyword>
<evidence type="ECO:0000313" key="5">
    <source>
        <dbReference type="Proteomes" id="UP001597044"/>
    </source>
</evidence>
<dbReference type="InterPro" id="IPR050602">
    <property type="entry name" value="Malonyl-ACP_OMT"/>
</dbReference>
<dbReference type="GO" id="GO:0008168">
    <property type="term" value="F:methyltransferase activity"/>
    <property type="evidence" value="ECO:0007669"/>
    <property type="project" value="UniProtKB-KW"/>
</dbReference>
<feature type="domain" description="Methyltransferase type 11" evidence="3">
    <location>
        <begin position="44"/>
        <end position="134"/>
    </location>
</feature>
<evidence type="ECO:0000256" key="2">
    <source>
        <dbReference type="ARBA" id="ARBA00022679"/>
    </source>
</evidence>
<dbReference type="RefSeq" id="WP_379070714.1">
    <property type="nucleotide sequence ID" value="NZ_JBHTIT010000001.1"/>
</dbReference>
<sequence length="263" mass="28415">MSSWQSTVTRHFQRAATTYANVSELQQASMNDLLAECRAQGLVLELGAGQCHLASAIAARLEVSSLVALDISEAMLRTAPPQAKVSRVVASALAIPLIDHSVDAIVSHFALHWCLAPAAVAAEMHRVIRRDGHVQLAIPLAGSLAPLHGEQGDGALLLPLNEWQQAFASRADSASPIPSSAWACEHDAVKTYTRHFHTASKWLSYLRAMGVTAKPKSQQSQSPQSGLAGKQGYQYLIKRLEQAAEPAGIPFTFKVWHAQFRAL</sequence>
<dbReference type="Proteomes" id="UP001597044">
    <property type="component" value="Unassembled WGS sequence"/>
</dbReference>
<dbReference type="Pfam" id="PF08241">
    <property type="entry name" value="Methyltransf_11"/>
    <property type="match status" value="1"/>
</dbReference>
<dbReference type="PANTHER" id="PTHR13090">
    <property type="entry name" value="ARGININE-HYDROXYLASE NDUFAF5, MITOCHONDRIAL"/>
    <property type="match status" value="1"/>
</dbReference>
<evidence type="ECO:0000313" key="4">
    <source>
        <dbReference type="EMBL" id="MFD0950223.1"/>
    </source>
</evidence>
<evidence type="ECO:0000256" key="1">
    <source>
        <dbReference type="ARBA" id="ARBA00022603"/>
    </source>
</evidence>
<protein>
    <submittedName>
        <fullName evidence="4">Methyltransferase domain-containing protein</fullName>
    </submittedName>
</protein>
<dbReference type="Gene3D" id="3.40.50.150">
    <property type="entry name" value="Vaccinia Virus protein VP39"/>
    <property type="match status" value="1"/>
</dbReference>
<dbReference type="SUPFAM" id="SSF53335">
    <property type="entry name" value="S-adenosyl-L-methionine-dependent methyltransferases"/>
    <property type="match status" value="1"/>
</dbReference>
<name>A0ABW3HHS3_9GAMM</name>
<accession>A0ABW3HHS3</accession>
<dbReference type="InterPro" id="IPR013216">
    <property type="entry name" value="Methyltransf_11"/>
</dbReference>
<dbReference type="EMBL" id="JBHTIT010000001">
    <property type="protein sequence ID" value="MFD0950223.1"/>
    <property type="molecule type" value="Genomic_DNA"/>
</dbReference>
<comment type="caution">
    <text evidence="4">The sequence shown here is derived from an EMBL/GenBank/DDBJ whole genome shotgun (WGS) entry which is preliminary data.</text>
</comment>
<organism evidence="4 5">
    <name type="scientific">Paraperlucidibaca wandonensis</name>
    <dbReference type="NCBI Taxonomy" id="1268273"/>
    <lineage>
        <taxon>Bacteria</taxon>
        <taxon>Pseudomonadati</taxon>
        <taxon>Pseudomonadota</taxon>
        <taxon>Gammaproteobacteria</taxon>
        <taxon>Moraxellales</taxon>
        <taxon>Moraxellaceae</taxon>
        <taxon>Paraperlucidibaca</taxon>
    </lineage>
</organism>
<dbReference type="InterPro" id="IPR029063">
    <property type="entry name" value="SAM-dependent_MTases_sf"/>
</dbReference>
<dbReference type="GO" id="GO:0032259">
    <property type="term" value="P:methylation"/>
    <property type="evidence" value="ECO:0007669"/>
    <property type="project" value="UniProtKB-KW"/>
</dbReference>
<keyword evidence="2" id="KW-0808">Transferase</keyword>
<dbReference type="PANTHER" id="PTHR13090:SF1">
    <property type="entry name" value="ARGININE-HYDROXYLASE NDUFAF5, MITOCHONDRIAL"/>
    <property type="match status" value="1"/>
</dbReference>
<evidence type="ECO:0000259" key="3">
    <source>
        <dbReference type="Pfam" id="PF08241"/>
    </source>
</evidence>
<proteinExistence type="predicted"/>
<dbReference type="CDD" id="cd02440">
    <property type="entry name" value="AdoMet_MTases"/>
    <property type="match status" value="1"/>
</dbReference>
<keyword evidence="5" id="KW-1185">Reference proteome</keyword>
<gene>
    <name evidence="4" type="ORF">ACFQ0F_07455</name>
</gene>